<dbReference type="Pfam" id="PF09954">
    <property type="entry name" value="DUF2188"/>
    <property type="match status" value="1"/>
</dbReference>
<accession>A0A1R1QK33</accession>
<evidence type="ECO:0000313" key="2">
    <source>
        <dbReference type="EMBL" id="OMI04989.1"/>
    </source>
</evidence>
<dbReference type="InterPro" id="IPR018691">
    <property type="entry name" value="DUF2188"/>
</dbReference>
<proteinExistence type="predicted"/>
<dbReference type="AlphaFoldDB" id="A0A1R1QK33"/>
<feature type="region of interest" description="Disordered" evidence="1">
    <location>
        <begin position="49"/>
        <end position="85"/>
    </location>
</feature>
<accession>A0A1R1RXV8</accession>
<gene>
    <name evidence="2" type="ORF">BW143_12220</name>
</gene>
<name>A0A1R1QK33_9BACI</name>
<dbReference type="EMBL" id="MTJL01000023">
    <property type="protein sequence ID" value="OMI04989.1"/>
    <property type="molecule type" value="Genomic_DNA"/>
</dbReference>
<feature type="compositionally biased region" description="Acidic residues" evidence="1">
    <location>
        <begin position="65"/>
        <end position="76"/>
    </location>
</feature>
<evidence type="ECO:0008006" key="4">
    <source>
        <dbReference type="Google" id="ProtNLM"/>
    </source>
</evidence>
<feature type="compositionally biased region" description="Basic and acidic residues" evidence="1">
    <location>
        <begin position="49"/>
        <end position="64"/>
    </location>
</feature>
<dbReference type="RefSeq" id="WP_076761246.1">
    <property type="nucleotide sequence ID" value="NZ_JARMMH010000014.1"/>
</dbReference>
<reference evidence="2 3" key="1">
    <citation type="submission" date="2017-01" db="EMBL/GenBank/DDBJ databases">
        <title>Bacillus phylogenomics.</title>
        <authorList>
            <person name="Dunlap C."/>
        </authorList>
    </citation>
    <scope>NUCLEOTIDE SEQUENCE [LARGE SCALE GENOMIC DNA]</scope>
    <source>
        <strain evidence="2 3">NRRL B-41282</strain>
    </source>
</reference>
<organism evidence="2 3">
    <name type="scientific">Bacillus swezeyi</name>
    <dbReference type="NCBI Taxonomy" id="1925020"/>
    <lineage>
        <taxon>Bacteria</taxon>
        <taxon>Bacillati</taxon>
        <taxon>Bacillota</taxon>
        <taxon>Bacilli</taxon>
        <taxon>Bacillales</taxon>
        <taxon>Bacillaceae</taxon>
        <taxon>Bacillus</taxon>
    </lineage>
</organism>
<keyword evidence="3" id="KW-1185">Reference proteome</keyword>
<dbReference type="Proteomes" id="UP000187367">
    <property type="component" value="Unassembled WGS sequence"/>
</dbReference>
<dbReference type="OrthoDB" id="8858565at2"/>
<evidence type="ECO:0000256" key="1">
    <source>
        <dbReference type="SAM" id="MobiDB-lite"/>
    </source>
</evidence>
<sequence length="148" mass="16759">MPWSMEDYPASLKNVDKPVKKKAIEIANAMMDEGYEENRVIPIATSKAKEWAENRSKSELKAYSEEADETERDDDSSNSRPALAETCEHVIKHEKGWAVKAEDAKRASDVKETKREAVERAKEIARNKGTAVIVHKKDGSVQKKIRMD</sequence>
<protein>
    <recommendedName>
        <fullName evidence="4">DUF2188 domain-containing protein</fullName>
    </recommendedName>
</protein>
<comment type="caution">
    <text evidence="2">The sequence shown here is derived from an EMBL/GenBank/DDBJ whole genome shotgun (WGS) entry which is preliminary data.</text>
</comment>
<evidence type="ECO:0000313" key="3">
    <source>
        <dbReference type="Proteomes" id="UP000187367"/>
    </source>
</evidence>